<comment type="caution">
    <text evidence="17">The sequence shown here is derived from an EMBL/GenBank/DDBJ whole genome shotgun (WGS) entry which is preliminary data.</text>
</comment>
<dbReference type="CDD" id="cd10324">
    <property type="entry name" value="SLC6sbd"/>
    <property type="match status" value="1"/>
</dbReference>
<keyword evidence="10 16" id="KW-0472">Membrane</keyword>
<reference evidence="17 18" key="1">
    <citation type="submission" date="2024-08" db="EMBL/GenBank/DDBJ databases">
        <authorList>
            <person name="Cucini C."/>
            <person name="Frati F."/>
        </authorList>
    </citation>
    <scope>NUCLEOTIDE SEQUENCE [LARGE SCALE GENOMIC DNA]</scope>
</reference>
<evidence type="ECO:0000256" key="13">
    <source>
        <dbReference type="ARBA" id="ARBA00037785"/>
    </source>
</evidence>
<accession>A0ABP1Q1I9</accession>
<gene>
    <name evidence="17" type="ORF">ODALV1_LOCUS6263</name>
</gene>
<dbReference type="PRINTS" id="PR00176">
    <property type="entry name" value="NANEUSMPORT"/>
</dbReference>
<feature type="transmembrane region" description="Helical" evidence="16">
    <location>
        <begin position="520"/>
        <end position="543"/>
    </location>
</feature>
<evidence type="ECO:0000256" key="10">
    <source>
        <dbReference type="ARBA" id="ARBA00023136"/>
    </source>
</evidence>
<dbReference type="SUPFAM" id="SSF161070">
    <property type="entry name" value="SNF-like"/>
    <property type="match status" value="1"/>
</dbReference>
<dbReference type="EMBL" id="CAXLJM020000019">
    <property type="protein sequence ID" value="CAL8085888.1"/>
    <property type="molecule type" value="Genomic_DNA"/>
</dbReference>
<evidence type="ECO:0000256" key="9">
    <source>
        <dbReference type="ARBA" id="ARBA00023065"/>
    </source>
</evidence>
<feature type="compositionally biased region" description="Polar residues" evidence="15">
    <location>
        <begin position="1"/>
        <end position="12"/>
    </location>
</feature>
<protein>
    <recommendedName>
        <fullName evidence="14">Sodium-dependent nutrient amino acid transporter 1</fullName>
    </recommendedName>
</protein>
<evidence type="ECO:0000256" key="15">
    <source>
        <dbReference type="SAM" id="MobiDB-lite"/>
    </source>
</evidence>
<dbReference type="Proteomes" id="UP001642540">
    <property type="component" value="Unassembled WGS sequence"/>
</dbReference>
<comment type="similarity">
    <text evidence="2">Belongs to the sodium:neurotransmitter symporter (SNF) (TC 2.A.22) family.</text>
</comment>
<dbReference type="PANTHER" id="PTHR11616:SF321">
    <property type="entry name" value="SODIUM-DEPENDENT NUTRIENT AMINO ACID TRANSPORTER 1-RELATED"/>
    <property type="match status" value="1"/>
</dbReference>
<feature type="transmembrane region" description="Helical" evidence="16">
    <location>
        <begin position="447"/>
        <end position="464"/>
    </location>
</feature>
<dbReference type="InterPro" id="IPR037272">
    <property type="entry name" value="SNS_sf"/>
</dbReference>
<name>A0ABP1Q1I9_9HEXA</name>
<keyword evidence="18" id="KW-1185">Reference proteome</keyword>
<feature type="transmembrane region" description="Helical" evidence="16">
    <location>
        <begin position="108"/>
        <end position="130"/>
    </location>
</feature>
<evidence type="ECO:0000256" key="16">
    <source>
        <dbReference type="SAM" id="Phobius"/>
    </source>
</evidence>
<dbReference type="PANTHER" id="PTHR11616">
    <property type="entry name" value="SODIUM/CHLORIDE DEPENDENT TRANSPORTER"/>
    <property type="match status" value="1"/>
</dbReference>
<evidence type="ECO:0000256" key="5">
    <source>
        <dbReference type="ARBA" id="ARBA00022847"/>
    </source>
</evidence>
<evidence type="ECO:0000256" key="12">
    <source>
        <dbReference type="ARBA" id="ARBA00023201"/>
    </source>
</evidence>
<evidence type="ECO:0000256" key="3">
    <source>
        <dbReference type="ARBA" id="ARBA00022448"/>
    </source>
</evidence>
<keyword evidence="7 16" id="KW-1133">Transmembrane helix</keyword>
<sequence length="637" mass="71175">MSSSYDFTTASPLSPPRRVPLVEFCTDGDGDELNPVLFQSGSPNVKEHGAPENSDDNSTADTESQSFRDRDEWDSQWEFLLSCISMSVGLGNVWRFPVTAYENGGGAFLIPYLLVLFFIGRPIYFMELSLGQFSSYSQVKAWKLAPMFKGVGYGAMISTMSVITYYVYVMALTVYYFFASFNANLPWATYNGNWEAEGGACYNSSTLNTSIPEMYYKCEVTKELGTIENGIGWPDYKLSGCLILSWVIIFGSLIRGVKSSGKVAYFTSIFPYIVMIILLIRGATLEGAWEGVLYFITPRWEKLLEPNVWYNAVVQCFFSLNTCFGSIIYFSSHNNFRHNIYRDAWIVTLMDTFTSMLAGFTIFAVLGNLAFQMGTSVDKVVEGGGGAGLAFISYADAIAKFEWYPQIFAALFFLMLFTLGLGSTISDVGTVITIFCDRFPKVVRWKVTLVASILGCSVGLMYTTPGGEWVMELVDFFGGSFVIFTTTILELVGIAWIYGVYNFIDDIEFMLKKPAGWLGLYWKICWGLVIPVFMTGILIYSLIDGGTTPTHNNLQYPVAALVCGWVIALLALMSLPGGAIHSIMQAPGNSLKEKFLRALKPSPKWGPRNPQHRLAWMEYKKSRPQLTLLERIRQGKL</sequence>
<organism evidence="17 18">
    <name type="scientific">Orchesella dallaii</name>
    <dbReference type="NCBI Taxonomy" id="48710"/>
    <lineage>
        <taxon>Eukaryota</taxon>
        <taxon>Metazoa</taxon>
        <taxon>Ecdysozoa</taxon>
        <taxon>Arthropoda</taxon>
        <taxon>Hexapoda</taxon>
        <taxon>Collembola</taxon>
        <taxon>Entomobryomorpha</taxon>
        <taxon>Entomobryoidea</taxon>
        <taxon>Orchesellidae</taxon>
        <taxon>Orchesellinae</taxon>
        <taxon>Orchesella</taxon>
    </lineage>
</organism>
<evidence type="ECO:0000313" key="17">
    <source>
        <dbReference type="EMBL" id="CAL8085888.1"/>
    </source>
</evidence>
<feature type="transmembrane region" description="Helical" evidence="16">
    <location>
        <begin position="344"/>
        <end position="366"/>
    </location>
</feature>
<feature type="transmembrane region" description="Helical" evidence="16">
    <location>
        <begin position="309"/>
        <end position="332"/>
    </location>
</feature>
<keyword evidence="4 16" id="KW-0812">Transmembrane</keyword>
<keyword evidence="11" id="KW-0325">Glycoprotein</keyword>
<feature type="compositionally biased region" description="Polar residues" evidence="15">
    <location>
        <begin position="56"/>
        <end position="65"/>
    </location>
</feature>
<evidence type="ECO:0000313" key="18">
    <source>
        <dbReference type="Proteomes" id="UP001642540"/>
    </source>
</evidence>
<keyword evidence="5" id="KW-0769">Symport</keyword>
<dbReference type="PROSITE" id="PS50267">
    <property type="entry name" value="NA_NEUROTRAN_SYMP_3"/>
    <property type="match status" value="1"/>
</dbReference>
<proteinExistence type="inferred from homology"/>
<evidence type="ECO:0000256" key="11">
    <source>
        <dbReference type="ARBA" id="ARBA00023180"/>
    </source>
</evidence>
<evidence type="ECO:0000256" key="1">
    <source>
        <dbReference type="ARBA" id="ARBA00004141"/>
    </source>
</evidence>
<evidence type="ECO:0000256" key="8">
    <source>
        <dbReference type="ARBA" id="ARBA00023053"/>
    </source>
</evidence>
<dbReference type="InterPro" id="IPR000175">
    <property type="entry name" value="Na/ntran_symport"/>
</dbReference>
<feature type="region of interest" description="Disordered" evidence="15">
    <location>
        <begin position="1"/>
        <end position="69"/>
    </location>
</feature>
<keyword evidence="12" id="KW-0739">Sodium transport</keyword>
<keyword evidence="9" id="KW-0406">Ion transport</keyword>
<keyword evidence="3" id="KW-0813">Transport</keyword>
<comment type="subcellular location">
    <subcellularLocation>
        <location evidence="1">Membrane</location>
        <topology evidence="1">Multi-pass membrane protein</topology>
    </subcellularLocation>
</comment>
<evidence type="ECO:0000256" key="7">
    <source>
        <dbReference type="ARBA" id="ARBA00022989"/>
    </source>
</evidence>
<comment type="function">
    <text evidence="13">Unusual broad substrate spectrum amino acid:sodium cotransporter that promotes absorption of the D isomers of essential amino acids. Neutral amino acids are the preferred substrates, especially methionine and phenylalanine.</text>
</comment>
<evidence type="ECO:0000256" key="2">
    <source>
        <dbReference type="ARBA" id="ARBA00006459"/>
    </source>
</evidence>
<feature type="transmembrane region" description="Helical" evidence="16">
    <location>
        <begin position="269"/>
        <end position="289"/>
    </location>
</feature>
<feature type="transmembrane region" description="Helical" evidence="16">
    <location>
        <begin position="151"/>
        <end position="178"/>
    </location>
</feature>
<keyword evidence="6" id="KW-0029">Amino-acid transport</keyword>
<keyword evidence="8" id="KW-0915">Sodium</keyword>
<feature type="transmembrane region" description="Helical" evidence="16">
    <location>
        <begin position="476"/>
        <end position="499"/>
    </location>
</feature>
<feature type="transmembrane region" description="Helical" evidence="16">
    <location>
        <begin position="407"/>
        <end position="435"/>
    </location>
</feature>
<evidence type="ECO:0000256" key="6">
    <source>
        <dbReference type="ARBA" id="ARBA00022970"/>
    </source>
</evidence>
<feature type="transmembrane region" description="Helical" evidence="16">
    <location>
        <begin position="555"/>
        <end position="575"/>
    </location>
</feature>
<dbReference type="Pfam" id="PF00209">
    <property type="entry name" value="SNF"/>
    <property type="match status" value="1"/>
</dbReference>
<evidence type="ECO:0000256" key="4">
    <source>
        <dbReference type="ARBA" id="ARBA00022692"/>
    </source>
</evidence>
<evidence type="ECO:0000256" key="14">
    <source>
        <dbReference type="ARBA" id="ARBA00040215"/>
    </source>
</evidence>